<dbReference type="InterPro" id="IPR014340">
    <property type="entry name" value="LptA"/>
</dbReference>
<dbReference type="EMBL" id="JAKOGG010000016">
    <property type="protein sequence ID" value="MCS4558078.1"/>
    <property type="molecule type" value="Genomic_DNA"/>
</dbReference>
<accession>A0ABT2FP20</accession>
<evidence type="ECO:0000256" key="2">
    <source>
        <dbReference type="ARBA" id="ARBA00022729"/>
    </source>
</evidence>
<gene>
    <name evidence="7" type="primary">lptA</name>
    <name evidence="7" type="ORF">L9G74_16700</name>
</gene>
<dbReference type="InterPro" id="IPR005653">
    <property type="entry name" value="OstA-like_N"/>
</dbReference>
<dbReference type="Pfam" id="PF03968">
    <property type="entry name" value="LptD_N"/>
    <property type="match status" value="1"/>
</dbReference>
<evidence type="ECO:0000259" key="6">
    <source>
        <dbReference type="Pfam" id="PF03968"/>
    </source>
</evidence>
<keyword evidence="3" id="KW-0574">Periplasm</keyword>
<evidence type="ECO:0000313" key="8">
    <source>
        <dbReference type="Proteomes" id="UP001201549"/>
    </source>
</evidence>
<evidence type="ECO:0000256" key="5">
    <source>
        <dbReference type="SAM" id="SignalP"/>
    </source>
</evidence>
<organism evidence="7 8">
    <name type="scientific">Shewanella electrica</name>
    <dbReference type="NCBI Taxonomy" id="515560"/>
    <lineage>
        <taxon>Bacteria</taxon>
        <taxon>Pseudomonadati</taxon>
        <taxon>Pseudomonadota</taxon>
        <taxon>Gammaproteobacteria</taxon>
        <taxon>Alteromonadales</taxon>
        <taxon>Shewanellaceae</taxon>
        <taxon>Shewanella</taxon>
    </lineage>
</organism>
<feature type="chain" id="PRO_5047215188" evidence="5">
    <location>
        <begin position="22"/>
        <end position="178"/>
    </location>
</feature>
<dbReference type="InterPro" id="IPR052037">
    <property type="entry name" value="LPS_export_LptA"/>
</dbReference>
<sequence>MRVNKFFLAALLGTTCFMTTAAEINLQQEVKIAAKNWFADIKNRRVVYEGPVLVTQGQLRLNADELSASSPSKEEDRILIAKGKPATFKQKQEDGTVTTASAQEIHFNINQRLLTLIGTAKVEQNGSMNSADKIVYDLNKQQYRAFSNENEQVTTVIRPDNLPKQPAPKKQDADPEQP</sequence>
<evidence type="ECO:0000256" key="3">
    <source>
        <dbReference type="ARBA" id="ARBA00022764"/>
    </source>
</evidence>
<dbReference type="Proteomes" id="UP001201549">
    <property type="component" value="Unassembled WGS sequence"/>
</dbReference>
<protein>
    <submittedName>
        <fullName evidence="7">Lipopolysaccharide transport periplasmic protein LptA</fullName>
    </submittedName>
</protein>
<dbReference type="PANTHER" id="PTHR36504">
    <property type="entry name" value="LIPOPOLYSACCHARIDE EXPORT SYSTEM PROTEIN LPTA"/>
    <property type="match status" value="1"/>
</dbReference>
<dbReference type="PANTHER" id="PTHR36504:SF1">
    <property type="entry name" value="LIPOPOLYSACCHARIDE EXPORT SYSTEM PROTEIN LPTA"/>
    <property type="match status" value="1"/>
</dbReference>
<dbReference type="NCBIfam" id="TIGR03002">
    <property type="entry name" value="outer_YhbN_LptA"/>
    <property type="match status" value="1"/>
</dbReference>
<evidence type="ECO:0000256" key="4">
    <source>
        <dbReference type="SAM" id="MobiDB-lite"/>
    </source>
</evidence>
<comment type="caution">
    <text evidence="7">The sequence shown here is derived from an EMBL/GenBank/DDBJ whole genome shotgun (WGS) entry which is preliminary data.</text>
</comment>
<dbReference type="RefSeq" id="WP_238897707.1">
    <property type="nucleotide sequence ID" value="NZ_JAKOGG010000016.1"/>
</dbReference>
<keyword evidence="2 5" id="KW-0732">Signal</keyword>
<evidence type="ECO:0000256" key="1">
    <source>
        <dbReference type="ARBA" id="ARBA00022448"/>
    </source>
</evidence>
<proteinExistence type="predicted"/>
<dbReference type="Gene3D" id="2.60.450.10">
    <property type="entry name" value="Lipopolysaccharide (LPS) transport protein A like domain"/>
    <property type="match status" value="1"/>
</dbReference>
<feature type="region of interest" description="Disordered" evidence="4">
    <location>
        <begin position="153"/>
        <end position="178"/>
    </location>
</feature>
<keyword evidence="1" id="KW-0813">Transport</keyword>
<keyword evidence="8" id="KW-1185">Reference proteome</keyword>
<feature type="domain" description="Organic solvent tolerance-like N-terminal" evidence="6">
    <location>
        <begin position="31"/>
        <end position="141"/>
    </location>
</feature>
<feature type="signal peptide" evidence="5">
    <location>
        <begin position="1"/>
        <end position="21"/>
    </location>
</feature>
<evidence type="ECO:0000313" key="7">
    <source>
        <dbReference type="EMBL" id="MCS4558078.1"/>
    </source>
</evidence>
<reference evidence="7 8" key="1">
    <citation type="submission" date="2022-02" db="EMBL/GenBank/DDBJ databases">
        <authorList>
            <person name="Zhuang L."/>
        </authorList>
    </citation>
    <scope>NUCLEOTIDE SEQUENCE [LARGE SCALE GENOMIC DNA]</scope>
    <source>
        <strain evidence="7 8">C32</strain>
    </source>
</reference>
<feature type="compositionally biased region" description="Basic and acidic residues" evidence="4">
    <location>
        <begin position="169"/>
        <end position="178"/>
    </location>
</feature>
<reference evidence="8" key="2">
    <citation type="submission" date="2023-07" db="EMBL/GenBank/DDBJ databases">
        <title>Shewanella mangrovi sp. nov., an acetaldehyde- degrading bacterium isolated from mangrove sediment.</title>
        <authorList>
            <person name="Liu Y."/>
        </authorList>
    </citation>
    <scope>NUCLEOTIDE SEQUENCE [LARGE SCALE GENOMIC DNA]</scope>
    <source>
        <strain evidence="8">C32</strain>
    </source>
</reference>
<name>A0ABT2FP20_9GAMM</name>